<dbReference type="RefSeq" id="WP_099520618.1">
    <property type="nucleotide sequence ID" value="NZ_CP016808.1"/>
</dbReference>
<evidence type="ECO:0008006" key="2">
    <source>
        <dbReference type="Google" id="ProtNLM"/>
    </source>
</evidence>
<gene>
    <name evidence="1" type="ORF">BBD42_26200</name>
</gene>
<sequence length="158" mass="17668">MGMIGIYLAVYNEQIEQIAQGELLMEEMAPDAFGKLDIDKAWQAIHYVLCEEIDNGSPPIGYVVPMLDDQALDFSEFGAFYLNHKQVTEASIAISAISEAGFRERYSLAALVENAIYPVGSDEDEQEFFDYIYANFVEIGLFYSKAATEGKGIIFYIS</sequence>
<proteinExistence type="predicted"/>
<organism evidence="1">
    <name type="scientific">Paenibacillus sp. BIHB 4019</name>
    <dbReference type="NCBI Taxonomy" id="1870819"/>
    <lineage>
        <taxon>Bacteria</taxon>
        <taxon>Bacillati</taxon>
        <taxon>Bacillota</taxon>
        <taxon>Bacilli</taxon>
        <taxon>Bacillales</taxon>
        <taxon>Paenibacillaceae</taxon>
        <taxon>Paenibacillus</taxon>
    </lineage>
</organism>
<dbReference type="Pfam" id="PF08974">
    <property type="entry name" value="DUF1877"/>
    <property type="match status" value="1"/>
</dbReference>
<reference evidence="1" key="1">
    <citation type="submission" date="2016-08" db="EMBL/GenBank/DDBJ databases">
        <title>Complete Genome Seqeunce of Paenibacillus sp. BIHB 4019 from tea rhizoplane.</title>
        <authorList>
            <person name="Thakur R."/>
            <person name="Swarnkar M.K."/>
            <person name="Gulati A."/>
        </authorList>
    </citation>
    <scope>NUCLEOTIDE SEQUENCE [LARGE SCALE GENOMIC DNA]</scope>
    <source>
        <strain evidence="1">BIHB4019</strain>
    </source>
</reference>
<dbReference type="EMBL" id="CP016808">
    <property type="protein sequence ID" value="ANY69587.1"/>
    <property type="molecule type" value="Genomic_DNA"/>
</dbReference>
<dbReference type="InterPro" id="IPR035944">
    <property type="entry name" value="YfbM-like_sf"/>
</dbReference>
<protein>
    <recommendedName>
        <fullName evidence="2">DUF1877 domain-containing protein</fullName>
    </recommendedName>
</protein>
<dbReference type="Gene3D" id="3.40.1760.10">
    <property type="entry name" value="YfbM-like super family"/>
    <property type="match status" value="1"/>
</dbReference>
<dbReference type="AlphaFoldDB" id="A0A1B2DPH1"/>
<dbReference type="SUPFAM" id="SSF111069">
    <property type="entry name" value="Hypothetical protein yfbM"/>
    <property type="match status" value="1"/>
</dbReference>
<accession>A0A1B2DPH1</accession>
<evidence type="ECO:0000313" key="1">
    <source>
        <dbReference type="EMBL" id="ANY69587.1"/>
    </source>
</evidence>
<dbReference type="InterPro" id="IPR015068">
    <property type="entry name" value="DUF1877"/>
</dbReference>
<name>A0A1B2DPH1_9BACL</name>